<evidence type="ECO:0000259" key="2">
    <source>
        <dbReference type="Pfam" id="PF01037"/>
    </source>
</evidence>
<sequence>MSHEGLTEKQVELIRHLFRRSKPLRVFTVTDTQQKISLELGISRQALNIHLKKLKEAGYIRTGRGFLDLTEKVLPIVGKQAGDTFIFVKLHPTKRLQAYEIIKTLPVDRVYRVTGDIDLIIQASQAMLDEILDKINSIEGVKETKTYVIIEALK</sequence>
<dbReference type="SUPFAM" id="SSF54909">
    <property type="entry name" value="Dimeric alpha+beta barrel"/>
    <property type="match status" value="1"/>
</dbReference>
<dbReference type="InterPro" id="IPR019887">
    <property type="entry name" value="Tscrpt_reg_AsnC/Lrp_C"/>
</dbReference>
<accession>A1RX45</accession>
<dbReference type="InterPro" id="IPR011008">
    <property type="entry name" value="Dimeric_a/b-barrel"/>
</dbReference>
<dbReference type="Pfam" id="PF01037">
    <property type="entry name" value="AsnC_trans_reg"/>
    <property type="match status" value="1"/>
</dbReference>
<dbReference type="RefSeq" id="WP_011752040.1">
    <property type="nucleotide sequence ID" value="NC_008698.1"/>
</dbReference>
<dbReference type="InterPro" id="IPR036390">
    <property type="entry name" value="WH_DNA-bd_sf"/>
</dbReference>
<reference evidence="4" key="1">
    <citation type="journal article" date="2008" name="J. Bacteriol.">
        <title>Genome sequence of Thermofilum pendens reveals an exceptional loss of biosynthetic pathways without genome reduction.</title>
        <authorList>
            <person name="Anderson I."/>
            <person name="Rodriguez J."/>
            <person name="Susanti D."/>
            <person name="Porat I."/>
            <person name="Reich C."/>
            <person name="Ulrich L.E."/>
            <person name="Elkins J.G."/>
            <person name="Mavromatis K."/>
            <person name="Lykidis A."/>
            <person name="Kim E."/>
            <person name="Thompson L.S."/>
            <person name="Nolan M."/>
            <person name="Land M."/>
            <person name="Copeland A."/>
            <person name="Lapidus A."/>
            <person name="Lucas S."/>
            <person name="Detter C."/>
            <person name="Zhulin I.B."/>
            <person name="Olsen G.J."/>
            <person name="Whitman W."/>
            <person name="Mukhopadhyay B."/>
            <person name="Bristow J."/>
            <person name="Kyrpides N."/>
        </authorList>
    </citation>
    <scope>NUCLEOTIDE SEQUENCE [LARGE SCALE GENOMIC DNA]</scope>
    <source>
        <strain evidence="4">DSM 2475 / Hrk 5</strain>
    </source>
</reference>
<dbReference type="SUPFAM" id="SSF46785">
    <property type="entry name" value="Winged helix' DNA-binding domain"/>
    <property type="match status" value="1"/>
</dbReference>
<organism evidence="3 4">
    <name type="scientific">Thermofilum pendens (strain DSM 2475 / Hrk 5)</name>
    <dbReference type="NCBI Taxonomy" id="368408"/>
    <lineage>
        <taxon>Archaea</taxon>
        <taxon>Thermoproteota</taxon>
        <taxon>Thermoprotei</taxon>
        <taxon>Thermofilales</taxon>
        <taxon>Thermofilaceae</taxon>
        <taxon>Thermofilum</taxon>
    </lineage>
</organism>
<evidence type="ECO:0000313" key="3">
    <source>
        <dbReference type="EMBL" id="ABL77775.1"/>
    </source>
</evidence>
<dbReference type="STRING" id="368408.Tpen_0366"/>
<dbReference type="KEGG" id="tpe:Tpen_0366"/>
<keyword evidence="4" id="KW-1185">Reference proteome</keyword>
<dbReference type="Pfam" id="PF13412">
    <property type="entry name" value="HTH_24"/>
    <property type="match status" value="1"/>
</dbReference>
<gene>
    <name evidence="3" type="ordered locus">Tpen_0366</name>
</gene>
<proteinExistence type="predicted"/>
<evidence type="ECO:0000313" key="4">
    <source>
        <dbReference type="Proteomes" id="UP000000641"/>
    </source>
</evidence>
<dbReference type="Gene3D" id="1.10.10.10">
    <property type="entry name" value="Winged helix-like DNA-binding domain superfamily/Winged helix DNA-binding domain"/>
    <property type="match status" value="1"/>
</dbReference>
<dbReference type="HOGENOM" id="CLU_143279_0_0_2"/>
<protein>
    <submittedName>
        <fullName evidence="3">Transcriptional regulator, AsnC family</fullName>
    </submittedName>
</protein>
<comment type="pathway">
    <text evidence="1">Amino-acid biosynthesis.</text>
</comment>
<dbReference type="Gene3D" id="3.30.70.920">
    <property type="match status" value="1"/>
</dbReference>
<dbReference type="Proteomes" id="UP000000641">
    <property type="component" value="Chromosome"/>
</dbReference>
<dbReference type="GeneID" id="4601495"/>
<dbReference type="PANTHER" id="PTHR43704">
    <property type="entry name" value="BSR5907 PROTEIN"/>
    <property type="match status" value="1"/>
</dbReference>
<dbReference type="eggNOG" id="arCOG01118">
    <property type="taxonomic scope" value="Archaea"/>
</dbReference>
<dbReference type="EMBL" id="CP000505">
    <property type="protein sequence ID" value="ABL77775.1"/>
    <property type="molecule type" value="Genomic_DNA"/>
</dbReference>
<dbReference type="OrthoDB" id="14763at2157"/>
<dbReference type="InterPro" id="IPR036388">
    <property type="entry name" value="WH-like_DNA-bd_sf"/>
</dbReference>
<dbReference type="AlphaFoldDB" id="A1RX45"/>
<dbReference type="PANTHER" id="PTHR43704:SF1">
    <property type="entry name" value="BSR5907 PROTEIN"/>
    <property type="match status" value="1"/>
</dbReference>
<name>A1RX45_THEPD</name>
<feature type="domain" description="Transcription regulator AsnC/Lrp ligand binding" evidence="2">
    <location>
        <begin position="86"/>
        <end position="151"/>
    </location>
</feature>
<dbReference type="EnsemblBacteria" id="ABL77775">
    <property type="protein sequence ID" value="ABL77775"/>
    <property type="gene ID" value="Tpen_0366"/>
</dbReference>
<evidence type="ECO:0000256" key="1">
    <source>
        <dbReference type="ARBA" id="ARBA00029440"/>
    </source>
</evidence>